<dbReference type="GO" id="GO:0005774">
    <property type="term" value="C:vacuolar membrane"/>
    <property type="evidence" value="ECO:0007669"/>
    <property type="project" value="UniProtKB-SubCell"/>
</dbReference>
<gene>
    <name evidence="13" type="ORF">HK097_000135</name>
</gene>
<dbReference type="GO" id="GO:0012505">
    <property type="term" value="C:endomembrane system"/>
    <property type="evidence" value="ECO:0007669"/>
    <property type="project" value="UniProtKB-SubCell"/>
</dbReference>
<feature type="transmembrane region" description="Helical" evidence="10">
    <location>
        <begin position="314"/>
        <end position="340"/>
    </location>
</feature>
<dbReference type="Gene3D" id="1.20.1420.30">
    <property type="entry name" value="NCX, central ion-binding region"/>
    <property type="match status" value="1"/>
</dbReference>
<keyword evidence="6 10" id="KW-0106">Calcium</keyword>
<dbReference type="InterPro" id="IPR004713">
    <property type="entry name" value="CaH_exchang"/>
</dbReference>
<feature type="transmembrane region" description="Helical" evidence="10">
    <location>
        <begin position="289"/>
        <end position="307"/>
    </location>
</feature>
<keyword evidence="4 10" id="KW-0109">Calcium transport</keyword>
<keyword evidence="10" id="KW-0926">Vacuole</keyword>
<evidence type="ECO:0000256" key="5">
    <source>
        <dbReference type="ARBA" id="ARBA00022692"/>
    </source>
</evidence>
<comment type="function">
    <text evidence="10">Has a role in promoting intracellular calcium ion sequestration via the exchange of calcium ions for hydrogen ions across the vacuolar membrane. Involved also in manganese ion homeostasis via its uptake into the vacuole.</text>
</comment>
<feature type="domain" description="Sodium/calcium exchanger membrane region" evidence="12">
    <location>
        <begin position="73"/>
        <end position="226"/>
    </location>
</feature>
<evidence type="ECO:0000256" key="8">
    <source>
        <dbReference type="ARBA" id="ARBA00023065"/>
    </source>
</evidence>
<feature type="domain" description="Sodium/calcium exchanger membrane region" evidence="12">
    <location>
        <begin position="250"/>
        <end position="390"/>
    </location>
</feature>
<reference evidence="13" key="1">
    <citation type="submission" date="2020-05" db="EMBL/GenBank/DDBJ databases">
        <title>Phylogenomic resolution of chytrid fungi.</title>
        <authorList>
            <person name="Stajich J.E."/>
            <person name="Amses K."/>
            <person name="Simmons R."/>
            <person name="Seto K."/>
            <person name="Myers J."/>
            <person name="Bonds A."/>
            <person name="Quandt C.A."/>
            <person name="Barry K."/>
            <person name="Liu P."/>
            <person name="Grigoriev I."/>
            <person name="Longcore J.E."/>
            <person name="James T.Y."/>
        </authorList>
    </citation>
    <scope>NUCLEOTIDE SEQUENCE</scope>
    <source>
        <strain evidence="13">JEL0318</strain>
    </source>
</reference>
<comment type="caution">
    <text evidence="13">The sequence shown here is derived from an EMBL/GenBank/DDBJ whole genome shotgun (WGS) entry which is preliminary data.</text>
</comment>
<keyword evidence="10" id="KW-0050">Antiport</keyword>
<dbReference type="PANTHER" id="PTHR31503">
    <property type="entry name" value="VACUOLAR CALCIUM ION TRANSPORTER"/>
    <property type="match status" value="1"/>
</dbReference>
<feature type="transmembrane region" description="Helical" evidence="10">
    <location>
        <begin position="104"/>
        <end position="125"/>
    </location>
</feature>
<feature type="transmembrane region" description="Helical" evidence="10">
    <location>
        <begin position="137"/>
        <end position="158"/>
    </location>
</feature>
<accession>A0AAD5SHG5</accession>
<dbReference type="NCBIfam" id="TIGR00378">
    <property type="entry name" value="cax"/>
    <property type="match status" value="1"/>
</dbReference>
<keyword evidence="7 10" id="KW-1133">Transmembrane helix</keyword>
<dbReference type="PANTHER" id="PTHR31503:SF22">
    <property type="entry name" value="VACUOLAR CALCIUM ION TRANSPORTER"/>
    <property type="match status" value="1"/>
</dbReference>
<keyword evidence="14" id="KW-1185">Reference proteome</keyword>
<sequence>MSNRTSHRYGAIPNQDGQNAPVRPWNDQTVFASHEPTLVSSLKHIAFSNWINLLLVFVPLGILAYSLHWNDTMIFVFNFMALLPMAKLLGLATEELALRTNQTIGGLLNATFGNLVELIVALFALKEDLIRVVQASLMGSILSNLLLVLGAAFLAGGLKYQTQNFNQTGAMTSASLLGVSVLGLVIPATFSLTVKDDIKEQLLLNVSRGTAIVMLIIYILFLVFQLKTHTEFYQSAEEDNEEPQLTTYVAIGLLLLITVLVSVCSDYLVSSIDAFAEQHHLNQTFVGLILLPLVGNAAEHVTAITVAMKNKTDLAIGVAIGSSMQISLFAVPVCVIAGWITGHAMTLNFSGFETSILFVSVFVVNSIIQDGKSNWLEGAMLLGAYFIVGVAIFYFPNL</sequence>
<evidence type="ECO:0000256" key="1">
    <source>
        <dbReference type="ARBA" id="ARBA00004127"/>
    </source>
</evidence>
<evidence type="ECO:0000256" key="2">
    <source>
        <dbReference type="ARBA" id="ARBA00008170"/>
    </source>
</evidence>
<protein>
    <recommendedName>
        <fullName evidence="10">Vacuolar calcium ion transporter</fullName>
    </recommendedName>
</protein>
<evidence type="ECO:0000256" key="10">
    <source>
        <dbReference type="RuleBase" id="RU365028"/>
    </source>
</evidence>
<organism evidence="13 14">
    <name type="scientific">Rhizophlyctis rosea</name>
    <dbReference type="NCBI Taxonomy" id="64517"/>
    <lineage>
        <taxon>Eukaryota</taxon>
        <taxon>Fungi</taxon>
        <taxon>Fungi incertae sedis</taxon>
        <taxon>Chytridiomycota</taxon>
        <taxon>Chytridiomycota incertae sedis</taxon>
        <taxon>Chytridiomycetes</taxon>
        <taxon>Rhizophlyctidales</taxon>
        <taxon>Rhizophlyctidaceae</taxon>
        <taxon>Rhizophlyctis</taxon>
    </lineage>
</organism>
<comment type="subcellular location">
    <subcellularLocation>
        <location evidence="1">Endomembrane system</location>
        <topology evidence="1">Multi-pass membrane protein</topology>
    </subcellularLocation>
    <subcellularLocation>
        <location evidence="10">Vacuole membrane</location>
    </subcellularLocation>
</comment>
<evidence type="ECO:0000259" key="12">
    <source>
        <dbReference type="Pfam" id="PF01699"/>
    </source>
</evidence>
<keyword evidence="3 10" id="KW-0813">Transport</keyword>
<name>A0AAD5SHG5_9FUNG</name>
<evidence type="ECO:0000256" key="7">
    <source>
        <dbReference type="ARBA" id="ARBA00022989"/>
    </source>
</evidence>
<feature type="region of interest" description="Disordered" evidence="11">
    <location>
        <begin position="1"/>
        <end position="22"/>
    </location>
</feature>
<dbReference type="InterPro" id="IPR004837">
    <property type="entry name" value="NaCa_Exmemb"/>
</dbReference>
<keyword evidence="8 10" id="KW-0406">Ion transport</keyword>
<evidence type="ECO:0000256" key="3">
    <source>
        <dbReference type="ARBA" id="ARBA00022448"/>
    </source>
</evidence>
<evidence type="ECO:0000313" key="13">
    <source>
        <dbReference type="EMBL" id="KAJ3054989.1"/>
    </source>
</evidence>
<dbReference type="Proteomes" id="UP001212841">
    <property type="component" value="Unassembled WGS sequence"/>
</dbReference>
<proteinExistence type="inferred from homology"/>
<feature type="transmembrane region" description="Helical" evidence="10">
    <location>
        <begin position="346"/>
        <end position="368"/>
    </location>
</feature>
<dbReference type="AlphaFoldDB" id="A0AAD5SHG5"/>
<feature type="transmembrane region" description="Helical" evidence="10">
    <location>
        <begin position="170"/>
        <end position="190"/>
    </location>
</feature>
<feature type="transmembrane region" description="Helical" evidence="10">
    <location>
        <begin position="50"/>
        <end position="67"/>
    </location>
</feature>
<dbReference type="NCBIfam" id="TIGR00846">
    <property type="entry name" value="caca2"/>
    <property type="match status" value="1"/>
</dbReference>
<feature type="transmembrane region" description="Helical" evidence="10">
    <location>
        <begin position="375"/>
        <end position="395"/>
    </location>
</feature>
<evidence type="ECO:0000256" key="6">
    <source>
        <dbReference type="ARBA" id="ARBA00022837"/>
    </source>
</evidence>
<evidence type="ECO:0000256" key="4">
    <source>
        <dbReference type="ARBA" id="ARBA00022568"/>
    </source>
</evidence>
<keyword evidence="9 10" id="KW-0472">Membrane</keyword>
<comment type="similarity">
    <text evidence="2 10">Belongs to the Ca(2+):cation antiporter (CaCA) (TC 2.A.19) family.</text>
</comment>
<evidence type="ECO:0000313" key="14">
    <source>
        <dbReference type="Proteomes" id="UP001212841"/>
    </source>
</evidence>
<dbReference type="GO" id="GO:0015369">
    <property type="term" value="F:calcium:proton antiporter activity"/>
    <property type="evidence" value="ECO:0007669"/>
    <property type="project" value="UniProtKB-UniRule"/>
</dbReference>
<keyword evidence="5 10" id="KW-0812">Transmembrane</keyword>
<feature type="transmembrane region" description="Helical" evidence="10">
    <location>
        <begin position="202"/>
        <end position="224"/>
    </location>
</feature>
<feature type="transmembrane region" description="Helical" evidence="10">
    <location>
        <begin position="73"/>
        <end position="92"/>
    </location>
</feature>
<dbReference type="Pfam" id="PF01699">
    <property type="entry name" value="Na_Ca_ex"/>
    <property type="match status" value="2"/>
</dbReference>
<feature type="transmembrane region" description="Helical" evidence="10">
    <location>
        <begin position="245"/>
        <end position="269"/>
    </location>
</feature>
<dbReference type="EMBL" id="JADGJD010000101">
    <property type="protein sequence ID" value="KAJ3054989.1"/>
    <property type="molecule type" value="Genomic_DNA"/>
</dbReference>
<evidence type="ECO:0000256" key="9">
    <source>
        <dbReference type="ARBA" id="ARBA00023136"/>
    </source>
</evidence>
<dbReference type="InterPro" id="IPR004798">
    <property type="entry name" value="CAX-like"/>
</dbReference>
<dbReference type="GO" id="GO:0006874">
    <property type="term" value="P:intracellular calcium ion homeostasis"/>
    <property type="evidence" value="ECO:0007669"/>
    <property type="project" value="TreeGrafter"/>
</dbReference>
<evidence type="ECO:0000256" key="11">
    <source>
        <dbReference type="SAM" id="MobiDB-lite"/>
    </source>
</evidence>
<dbReference type="InterPro" id="IPR044880">
    <property type="entry name" value="NCX_ion-bd_dom_sf"/>
</dbReference>